<dbReference type="EMBL" id="BAAAZG010000052">
    <property type="protein sequence ID" value="GAA4094590.1"/>
    <property type="molecule type" value="Genomic_DNA"/>
</dbReference>
<evidence type="ECO:0000313" key="1">
    <source>
        <dbReference type="EMBL" id="GAA4094590.1"/>
    </source>
</evidence>
<protein>
    <submittedName>
        <fullName evidence="1">Uncharacterized protein</fullName>
    </submittedName>
</protein>
<dbReference type="Proteomes" id="UP001500683">
    <property type="component" value="Unassembled WGS sequence"/>
</dbReference>
<keyword evidence="2" id="KW-1185">Reference proteome</keyword>
<gene>
    <name evidence="1" type="ORF">GCM10022214_66570</name>
</gene>
<reference evidence="2" key="1">
    <citation type="journal article" date="2019" name="Int. J. Syst. Evol. Microbiol.">
        <title>The Global Catalogue of Microorganisms (GCM) 10K type strain sequencing project: providing services to taxonomists for standard genome sequencing and annotation.</title>
        <authorList>
            <consortium name="The Broad Institute Genomics Platform"/>
            <consortium name="The Broad Institute Genome Sequencing Center for Infectious Disease"/>
            <person name="Wu L."/>
            <person name="Ma J."/>
        </authorList>
    </citation>
    <scope>NUCLEOTIDE SEQUENCE [LARGE SCALE GENOMIC DNA]</scope>
    <source>
        <strain evidence="2">JCM 16702</strain>
    </source>
</reference>
<name>A0ABP7WR06_9ACTN</name>
<sequence>MRTLAGAYAPACEARGSLRFGEWGAGIAAVYGAILQEGAASGKGWSARAPPLVDEALPA</sequence>
<organism evidence="1 2">
    <name type="scientific">Actinomadura miaoliensis</name>
    <dbReference type="NCBI Taxonomy" id="430685"/>
    <lineage>
        <taxon>Bacteria</taxon>
        <taxon>Bacillati</taxon>
        <taxon>Actinomycetota</taxon>
        <taxon>Actinomycetes</taxon>
        <taxon>Streptosporangiales</taxon>
        <taxon>Thermomonosporaceae</taxon>
        <taxon>Actinomadura</taxon>
    </lineage>
</organism>
<comment type="caution">
    <text evidence="1">The sequence shown here is derived from an EMBL/GenBank/DDBJ whole genome shotgun (WGS) entry which is preliminary data.</text>
</comment>
<proteinExistence type="predicted"/>
<evidence type="ECO:0000313" key="2">
    <source>
        <dbReference type="Proteomes" id="UP001500683"/>
    </source>
</evidence>
<accession>A0ABP7WR06</accession>